<dbReference type="AlphaFoldDB" id="A0A9W7DIN4"/>
<gene>
    <name evidence="3" type="ORF">Amon01_000739000</name>
</gene>
<comment type="caution">
    <text evidence="3">The sequence shown here is derived from an EMBL/GenBank/DDBJ whole genome shotgun (WGS) entry which is preliminary data.</text>
</comment>
<dbReference type="CDD" id="cd23659">
    <property type="entry name" value="USP_At3g01520-like"/>
    <property type="match status" value="1"/>
</dbReference>
<dbReference type="Proteomes" id="UP001165063">
    <property type="component" value="Unassembled WGS sequence"/>
</dbReference>
<dbReference type="Pfam" id="PF00582">
    <property type="entry name" value="Usp"/>
    <property type="match status" value="1"/>
</dbReference>
<dbReference type="Gene3D" id="3.40.50.620">
    <property type="entry name" value="HUPs"/>
    <property type="match status" value="1"/>
</dbReference>
<evidence type="ECO:0000313" key="4">
    <source>
        <dbReference type="Proteomes" id="UP001165063"/>
    </source>
</evidence>
<keyword evidence="4" id="KW-1185">Reference proteome</keyword>
<feature type="domain" description="UspA" evidence="2">
    <location>
        <begin position="223"/>
        <end position="376"/>
    </location>
</feature>
<evidence type="ECO:0000256" key="1">
    <source>
        <dbReference type="SAM" id="MobiDB-lite"/>
    </source>
</evidence>
<dbReference type="InterPro" id="IPR014729">
    <property type="entry name" value="Rossmann-like_a/b/a_fold"/>
</dbReference>
<reference evidence="3" key="1">
    <citation type="submission" date="2023-04" db="EMBL/GenBank/DDBJ databases">
        <title>Ambrosiozyma monospora NBRC 1965.</title>
        <authorList>
            <person name="Ichikawa N."/>
            <person name="Sato H."/>
            <person name="Tonouchi N."/>
        </authorList>
    </citation>
    <scope>NUCLEOTIDE SEQUENCE</scope>
    <source>
        <strain evidence="3">NBRC 1965</strain>
    </source>
</reference>
<proteinExistence type="predicted"/>
<evidence type="ECO:0000259" key="2">
    <source>
        <dbReference type="Pfam" id="PF00582"/>
    </source>
</evidence>
<accession>A0A9W7DIN4</accession>
<dbReference type="PANTHER" id="PTHR46100">
    <property type="entry name" value="IMP2'P"/>
    <property type="match status" value="1"/>
</dbReference>
<dbReference type="EMBL" id="BSXU01005389">
    <property type="protein sequence ID" value="GMG53189.1"/>
    <property type="molecule type" value="Genomic_DNA"/>
</dbReference>
<sequence>MLLDDENMTELDKKLELETQDASEEEQISDSDSEFTYEDDGNVLPNYANPPADIDDTKKVPKDELSMISNRKLVKEAQKAEKIDEILAAERALANARSIGREVPKSYMDKIEDVAKEAGTRIHVDPEKFYQDDKDRKDKLQEYAIYKKKLVSPTYHHLQGDSFAIPYTSDVEEQMDSELAKLLNDKTVISDIENDAECQRTIRTITRGNFFEILQSTNVNNPKTFVLCMDFSDESKYALEWCIGTVLVDGSVLYILNVIEDDEYSSMNLNGIQPKDMPKNEKKFTMSREQLRSNNVETLTKDVTDLLKLTKLQVHVVIQSSHHPIPRHFIVEVIKHISPTMVMVGSKGSSAIKGVLLGSLSNYLVRKSNVPVMVVKNKLKKLSSKKKFSNNIAPLHSLSEAKID</sequence>
<dbReference type="PANTHER" id="PTHR46100:SF4">
    <property type="entry name" value="USPA DOMAIN-CONTAINING PROTEIN"/>
    <property type="match status" value="1"/>
</dbReference>
<feature type="compositionally biased region" description="Acidic residues" evidence="1">
    <location>
        <begin position="18"/>
        <end position="41"/>
    </location>
</feature>
<organism evidence="3 4">
    <name type="scientific">Ambrosiozyma monospora</name>
    <name type="common">Yeast</name>
    <name type="synonym">Endomycopsis monosporus</name>
    <dbReference type="NCBI Taxonomy" id="43982"/>
    <lineage>
        <taxon>Eukaryota</taxon>
        <taxon>Fungi</taxon>
        <taxon>Dikarya</taxon>
        <taxon>Ascomycota</taxon>
        <taxon>Saccharomycotina</taxon>
        <taxon>Pichiomycetes</taxon>
        <taxon>Pichiales</taxon>
        <taxon>Pichiaceae</taxon>
        <taxon>Ambrosiozyma</taxon>
    </lineage>
</organism>
<dbReference type="OrthoDB" id="992776at2759"/>
<dbReference type="InterPro" id="IPR006015">
    <property type="entry name" value="Universal_stress_UspA"/>
</dbReference>
<dbReference type="InterPro" id="IPR006016">
    <property type="entry name" value="UspA"/>
</dbReference>
<feature type="region of interest" description="Disordered" evidence="1">
    <location>
        <begin position="1"/>
        <end position="61"/>
    </location>
</feature>
<dbReference type="PRINTS" id="PR01438">
    <property type="entry name" value="UNVRSLSTRESS"/>
</dbReference>
<protein>
    <submittedName>
        <fullName evidence="3">Unnamed protein product</fullName>
    </submittedName>
</protein>
<evidence type="ECO:0000313" key="3">
    <source>
        <dbReference type="EMBL" id="GMG53189.1"/>
    </source>
</evidence>
<dbReference type="SUPFAM" id="SSF52402">
    <property type="entry name" value="Adenine nucleotide alpha hydrolases-like"/>
    <property type="match status" value="1"/>
</dbReference>
<name>A0A9W7DIN4_AMBMO</name>